<evidence type="ECO:0000256" key="6">
    <source>
        <dbReference type="ARBA" id="ARBA00022801"/>
    </source>
</evidence>
<dbReference type="AlphaFoldDB" id="A0A9X1WHP5"/>
<keyword evidence="17" id="KW-1185">Reference proteome</keyword>
<dbReference type="InterPro" id="IPR011234">
    <property type="entry name" value="Fumarylacetoacetase-like_C"/>
</dbReference>
<gene>
    <name evidence="16" type="ORF">MUN33_06750</name>
</gene>
<dbReference type="GO" id="GO:0006559">
    <property type="term" value="P:L-phenylalanine catabolic process"/>
    <property type="evidence" value="ECO:0007669"/>
    <property type="project" value="UniProtKB-KW"/>
</dbReference>
<feature type="binding site" evidence="13">
    <location>
        <position position="194"/>
    </location>
    <ligand>
        <name>Ca(2+)</name>
        <dbReference type="ChEBI" id="CHEBI:29108"/>
    </ligand>
</feature>
<feature type="binding site" evidence="13">
    <location>
        <position position="227"/>
    </location>
    <ligand>
        <name>Mg(2+)</name>
        <dbReference type="ChEBI" id="CHEBI:18420"/>
    </ligand>
</feature>
<evidence type="ECO:0000256" key="13">
    <source>
        <dbReference type="PIRSR" id="PIRSR605959-3"/>
    </source>
</evidence>
<evidence type="ECO:0000256" key="3">
    <source>
        <dbReference type="ARBA" id="ARBA00004782"/>
    </source>
</evidence>
<organism evidence="16 17">
    <name type="scientific">Corynebacterium kalidii</name>
    <dbReference type="NCBI Taxonomy" id="2931982"/>
    <lineage>
        <taxon>Bacteria</taxon>
        <taxon>Bacillati</taxon>
        <taxon>Actinomycetota</taxon>
        <taxon>Actinomycetes</taxon>
        <taxon>Mycobacteriales</taxon>
        <taxon>Corynebacteriaceae</taxon>
        <taxon>Corynebacterium</taxon>
    </lineage>
</organism>
<feature type="domain" description="Fumarylacetoacetase-like C-terminal" evidence="14">
    <location>
        <begin position="122"/>
        <end position="404"/>
    </location>
</feature>
<dbReference type="Gene3D" id="2.30.30.230">
    <property type="entry name" value="Fumarylacetoacetase, N-terminal domain"/>
    <property type="match status" value="1"/>
</dbReference>
<dbReference type="GO" id="GO:0006572">
    <property type="term" value="P:L-tyrosine catabolic process"/>
    <property type="evidence" value="ECO:0007669"/>
    <property type="project" value="UniProtKB-KW"/>
</dbReference>
<keyword evidence="10" id="KW-0585">Phenylalanine catabolism</keyword>
<dbReference type="PANTHER" id="PTHR43069">
    <property type="entry name" value="FUMARYLACETOACETASE"/>
    <property type="match status" value="1"/>
</dbReference>
<keyword evidence="6 16" id="KW-0378">Hydrolase</keyword>
<evidence type="ECO:0000256" key="12">
    <source>
        <dbReference type="PIRSR" id="PIRSR605959-2"/>
    </source>
</evidence>
<comment type="cofactor">
    <cofactor evidence="2 13">
        <name>Mg(2+)</name>
        <dbReference type="ChEBI" id="CHEBI:18420"/>
    </cofactor>
</comment>
<keyword evidence="7 13" id="KW-0106">Calcium</keyword>
<feature type="binding site" evidence="13">
    <location>
        <position position="122"/>
    </location>
    <ligand>
        <name>Ca(2+)</name>
        <dbReference type="ChEBI" id="CHEBI:29108"/>
    </ligand>
</feature>
<feature type="binding site" evidence="12">
    <location>
        <position position="234"/>
    </location>
    <ligand>
        <name>substrate</name>
    </ligand>
</feature>
<keyword evidence="5 13" id="KW-0479">Metal-binding</keyword>
<evidence type="ECO:0000256" key="2">
    <source>
        <dbReference type="ARBA" id="ARBA00001946"/>
    </source>
</evidence>
<dbReference type="Pfam" id="PF09298">
    <property type="entry name" value="FAA_hydrolase_N"/>
    <property type="match status" value="1"/>
</dbReference>
<feature type="binding site" evidence="13">
    <location>
        <position position="196"/>
    </location>
    <ligand>
        <name>Ca(2+)</name>
        <dbReference type="ChEBI" id="CHEBI:29108"/>
    </ligand>
</feature>
<evidence type="ECO:0000313" key="16">
    <source>
        <dbReference type="EMBL" id="MCJ7858413.1"/>
    </source>
</evidence>
<feature type="binding site" evidence="12">
    <location>
        <position position="342"/>
    </location>
    <ligand>
        <name>substrate</name>
    </ligand>
</feature>
<feature type="active site" description="Proton acceptor" evidence="11">
    <location>
        <position position="129"/>
    </location>
</feature>
<keyword evidence="8 13" id="KW-0460">Magnesium</keyword>
<evidence type="ECO:0000256" key="4">
    <source>
        <dbReference type="ARBA" id="ARBA00012094"/>
    </source>
</evidence>
<dbReference type="GO" id="GO:0046872">
    <property type="term" value="F:metal ion binding"/>
    <property type="evidence" value="ECO:0007669"/>
    <property type="project" value="UniProtKB-KW"/>
</dbReference>
<evidence type="ECO:0000259" key="14">
    <source>
        <dbReference type="Pfam" id="PF01557"/>
    </source>
</evidence>
<feature type="binding site" evidence="12">
    <location>
        <position position="238"/>
    </location>
    <ligand>
        <name>substrate</name>
    </ligand>
</feature>
<feature type="binding site" evidence="13">
    <location>
        <position position="247"/>
    </location>
    <ligand>
        <name>Mg(2+)</name>
        <dbReference type="ChEBI" id="CHEBI:18420"/>
    </ligand>
</feature>
<proteinExistence type="predicted"/>
<dbReference type="InterPro" id="IPR036663">
    <property type="entry name" value="Fumarylacetoacetase_C_sf"/>
</dbReference>
<dbReference type="InterPro" id="IPR015377">
    <property type="entry name" value="Fumarylacetoacetase_N"/>
</dbReference>
<dbReference type="SUPFAM" id="SSF56529">
    <property type="entry name" value="FAH"/>
    <property type="match status" value="1"/>
</dbReference>
<evidence type="ECO:0000256" key="7">
    <source>
        <dbReference type="ARBA" id="ARBA00022837"/>
    </source>
</evidence>
<sequence>MTTAAETFSTDGFGTANLPYASVTAADRGDRAFLATRLGDRVIDIAALAEALGGLDPEVVEAVGGPGLDGVLAGGPAVWRPLRRWLTDAVTAEGSAAAVEAASVDVGQVSYRMPFTPADYVDYYASEDHATNIGRMFRPDEAALKPNWKHLPVGYHGRSGTVVISGTDVIRPKGLRPTPDGVPDFGPSTRLDIEAEMGFVCGGAPAGTEVAVADAADHIFGVFLFNDWSARDIQNFEYVPLGPNLGKSFASSVGTWVVPFEALEEARVDTPPREFALADYLRDGAEAGGPWGLDIHMEVELDGEVVSRPEYRRMYWTAPQMLAHMTVNGGSLRAGDMFGSGTVSGPEKDTRGSFMELSWGGKEPLVLRDGTEMVFLRDGQTVVMRATAPGPDGQTLDFGECVGTVRPATGV</sequence>
<accession>A0A9X1WHP5</accession>
<comment type="cofactor">
    <cofactor evidence="1 13">
        <name>Ca(2+)</name>
        <dbReference type="ChEBI" id="CHEBI:29108"/>
    </cofactor>
</comment>
<evidence type="ECO:0000256" key="1">
    <source>
        <dbReference type="ARBA" id="ARBA00001913"/>
    </source>
</evidence>
<dbReference type="InterPro" id="IPR036462">
    <property type="entry name" value="Fumarylacetoacetase_N_sf"/>
</dbReference>
<evidence type="ECO:0000256" key="11">
    <source>
        <dbReference type="PIRSR" id="PIRSR605959-1"/>
    </source>
</evidence>
<dbReference type="EC" id="3.7.1.2" evidence="4"/>
<dbReference type="GO" id="GO:1902000">
    <property type="term" value="P:homogentisate catabolic process"/>
    <property type="evidence" value="ECO:0007669"/>
    <property type="project" value="TreeGrafter"/>
</dbReference>
<comment type="pathway">
    <text evidence="3">Amino-acid degradation; L-phenylalanine degradation; acetoacetate and fumarate from L-phenylalanine: step 6/6.</text>
</comment>
<comment type="caution">
    <text evidence="16">The sequence shown here is derived from an EMBL/GenBank/DDBJ whole genome shotgun (WGS) entry which is preliminary data.</text>
</comment>
<dbReference type="Pfam" id="PF01557">
    <property type="entry name" value="FAA_hydrolase"/>
    <property type="match status" value="1"/>
</dbReference>
<dbReference type="EMBL" id="JALIEA010000012">
    <property type="protein sequence ID" value="MCJ7858413.1"/>
    <property type="molecule type" value="Genomic_DNA"/>
</dbReference>
<protein>
    <recommendedName>
        <fullName evidence="4">fumarylacetoacetase</fullName>
        <ecNumber evidence="4">3.7.1.2</ecNumber>
    </recommendedName>
</protein>
<evidence type="ECO:0000313" key="17">
    <source>
        <dbReference type="Proteomes" id="UP001139207"/>
    </source>
</evidence>
<feature type="domain" description="Fumarylacetoacetase N-terminal" evidence="15">
    <location>
        <begin position="16"/>
        <end position="114"/>
    </location>
</feature>
<feature type="binding site" evidence="12">
    <location>
        <position position="124"/>
    </location>
    <ligand>
        <name>substrate</name>
    </ligand>
</feature>
<evidence type="ECO:0000256" key="10">
    <source>
        <dbReference type="ARBA" id="ARBA00023232"/>
    </source>
</evidence>
<dbReference type="Proteomes" id="UP001139207">
    <property type="component" value="Unassembled WGS sequence"/>
</dbReference>
<name>A0A9X1WHP5_9CORY</name>
<evidence type="ECO:0000256" key="9">
    <source>
        <dbReference type="ARBA" id="ARBA00022878"/>
    </source>
</evidence>
<evidence type="ECO:0000256" key="8">
    <source>
        <dbReference type="ARBA" id="ARBA00022842"/>
    </source>
</evidence>
<keyword evidence="9" id="KW-0828">Tyrosine catabolism</keyword>
<dbReference type="SUPFAM" id="SSF63433">
    <property type="entry name" value="Fumarylacetoacetate hydrolase, FAH, N-terminal domain"/>
    <property type="match status" value="1"/>
</dbReference>
<dbReference type="Gene3D" id="3.90.850.10">
    <property type="entry name" value="Fumarylacetoacetase-like, C-terminal domain"/>
    <property type="match status" value="1"/>
</dbReference>
<reference evidence="16" key="1">
    <citation type="submission" date="2022-04" db="EMBL/GenBank/DDBJ databases">
        <title>Corynebacterium kalidii LD5P10.</title>
        <authorList>
            <person name="Sun J.Q."/>
        </authorList>
    </citation>
    <scope>NUCLEOTIDE SEQUENCE</scope>
    <source>
        <strain evidence="16">LD5P10</strain>
    </source>
</reference>
<evidence type="ECO:0000259" key="15">
    <source>
        <dbReference type="Pfam" id="PF09298"/>
    </source>
</evidence>
<evidence type="ECO:0000256" key="5">
    <source>
        <dbReference type="ARBA" id="ARBA00022723"/>
    </source>
</evidence>
<dbReference type="RefSeq" id="WP_244804138.1">
    <property type="nucleotide sequence ID" value="NZ_JALIEA010000012.1"/>
</dbReference>
<feature type="binding site" evidence="13">
    <location>
        <position position="251"/>
    </location>
    <ligand>
        <name>Mg(2+)</name>
        <dbReference type="ChEBI" id="CHEBI:18420"/>
    </ligand>
</feature>
<dbReference type="GO" id="GO:0004334">
    <property type="term" value="F:fumarylacetoacetase activity"/>
    <property type="evidence" value="ECO:0007669"/>
    <property type="project" value="UniProtKB-EC"/>
</dbReference>
<feature type="binding site" evidence="13">
    <location>
        <position position="227"/>
    </location>
    <ligand>
        <name>Ca(2+)</name>
        <dbReference type="ChEBI" id="CHEBI:29108"/>
    </ligand>
</feature>
<dbReference type="InterPro" id="IPR005959">
    <property type="entry name" value="Fumarylacetoacetase"/>
</dbReference>
<feature type="binding site" evidence="12">
    <location>
        <position position="138"/>
    </location>
    <ligand>
        <name>substrate</name>
    </ligand>
</feature>
<dbReference type="PANTHER" id="PTHR43069:SF2">
    <property type="entry name" value="FUMARYLACETOACETASE"/>
    <property type="match status" value="1"/>
</dbReference>